<evidence type="ECO:0000259" key="1">
    <source>
        <dbReference type="SMART" id="SM00409"/>
    </source>
</evidence>
<dbReference type="PANTHER" id="PTHR11422:SF5">
    <property type="entry name" value="DIVERSE IMMUNOGLOBULIN DOMAIN-CONTAINING PROTEIN 1.1 ISOFORM X1-RELATED"/>
    <property type="match status" value="1"/>
</dbReference>
<proteinExistence type="predicted"/>
<keyword evidence="3" id="KW-1185">Reference proteome</keyword>
<dbReference type="Ensembl" id="ENSMMDT00005024327.1">
    <property type="protein sequence ID" value="ENSMMDP00005023816.1"/>
    <property type="gene ID" value="ENSMMDG00005011479.1"/>
</dbReference>
<dbReference type="GO" id="GO:0035723">
    <property type="term" value="P:interleukin-15-mediated signaling pathway"/>
    <property type="evidence" value="ECO:0007669"/>
    <property type="project" value="TreeGrafter"/>
</dbReference>
<dbReference type="GO" id="GO:0042289">
    <property type="term" value="F:MHC class II protein binding"/>
    <property type="evidence" value="ECO:0007669"/>
    <property type="project" value="TreeGrafter"/>
</dbReference>
<dbReference type="InterPro" id="IPR013783">
    <property type="entry name" value="Ig-like_fold"/>
</dbReference>
<dbReference type="Gene3D" id="2.60.40.10">
    <property type="entry name" value="Immunoglobulins"/>
    <property type="match status" value="1"/>
</dbReference>
<evidence type="ECO:0000313" key="2">
    <source>
        <dbReference type="Ensembl" id="ENSMMDP00005023816.1"/>
    </source>
</evidence>
<reference evidence="2" key="2">
    <citation type="submission" date="2025-08" db="UniProtKB">
        <authorList>
            <consortium name="Ensembl"/>
        </authorList>
    </citation>
    <scope>IDENTIFICATION</scope>
</reference>
<dbReference type="SUPFAM" id="SSF48726">
    <property type="entry name" value="Immunoglobulin"/>
    <property type="match status" value="1"/>
</dbReference>
<dbReference type="GO" id="GO:0070374">
    <property type="term" value="P:positive regulation of ERK1 and ERK2 cascade"/>
    <property type="evidence" value="ECO:0007669"/>
    <property type="project" value="TreeGrafter"/>
</dbReference>
<dbReference type="GO" id="GO:1990782">
    <property type="term" value="F:protein tyrosine kinase binding"/>
    <property type="evidence" value="ECO:0007669"/>
    <property type="project" value="TreeGrafter"/>
</dbReference>
<dbReference type="SMART" id="SM00409">
    <property type="entry name" value="IG"/>
    <property type="match status" value="1"/>
</dbReference>
<evidence type="ECO:0000313" key="3">
    <source>
        <dbReference type="Proteomes" id="UP000472263"/>
    </source>
</evidence>
<dbReference type="AlphaFoldDB" id="A0A667YRS7"/>
<dbReference type="InterPro" id="IPR036179">
    <property type="entry name" value="Ig-like_dom_sf"/>
</dbReference>
<dbReference type="InParanoid" id="A0A667YRS7"/>
<feature type="domain" description="Immunoglobulin" evidence="1">
    <location>
        <begin position="15"/>
        <end position="118"/>
    </location>
</feature>
<dbReference type="GO" id="GO:0009897">
    <property type="term" value="C:external side of plasma membrane"/>
    <property type="evidence" value="ECO:0007669"/>
    <property type="project" value="TreeGrafter"/>
</dbReference>
<dbReference type="GO" id="GO:0042110">
    <property type="term" value="P:T cell activation"/>
    <property type="evidence" value="ECO:0007669"/>
    <property type="project" value="TreeGrafter"/>
</dbReference>
<reference evidence="2" key="3">
    <citation type="submission" date="2025-09" db="UniProtKB">
        <authorList>
            <consortium name="Ensembl"/>
        </authorList>
    </citation>
    <scope>IDENTIFICATION</scope>
</reference>
<accession>A0A667YRS7</accession>
<dbReference type="Proteomes" id="UP000472263">
    <property type="component" value="Chromosome 24"/>
</dbReference>
<reference evidence="2" key="1">
    <citation type="submission" date="2019-06" db="EMBL/GenBank/DDBJ databases">
        <authorList>
            <consortium name="Wellcome Sanger Institute Data Sharing"/>
        </authorList>
    </citation>
    <scope>NUCLEOTIDE SEQUENCE [LARGE SCALE GENOMIC DNA]</scope>
</reference>
<organism evidence="2 3">
    <name type="scientific">Myripristis murdjan</name>
    <name type="common">pinecone soldierfish</name>
    <dbReference type="NCBI Taxonomy" id="586833"/>
    <lineage>
        <taxon>Eukaryota</taxon>
        <taxon>Metazoa</taxon>
        <taxon>Chordata</taxon>
        <taxon>Craniata</taxon>
        <taxon>Vertebrata</taxon>
        <taxon>Euteleostomi</taxon>
        <taxon>Actinopterygii</taxon>
        <taxon>Neopterygii</taxon>
        <taxon>Teleostei</taxon>
        <taxon>Neoteleostei</taxon>
        <taxon>Acanthomorphata</taxon>
        <taxon>Holocentriformes</taxon>
        <taxon>Holocentridae</taxon>
        <taxon>Myripristis</taxon>
    </lineage>
</organism>
<sequence>VVITVMKLIFLCHFETSFYVRDGAEVSLPCGSLIPSQDKCQYTTWNVHHVKKISAEELVAHGKISPNEFAQANAARLSVTADCSLVIKKVTAEDAGRYFCQQFKSGQRQGSDAVVYLRLTSPLCPQVRKTENVMSCLKYLNDDLRNNRNFLLLAQSNHGELDG</sequence>
<dbReference type="GeneTree" id="ENSGT00930000151352"/>
<dbReference type="InterPro" id="IPR013106">
    <property type="entry name" value="Ig_V-set"/>
</dbReference>
<dbReference type="PANTHER" id="PTHR11422">
    <property type="entry name" value="T-CELL SURFACE GLYCOPROTEIN CD4"/>
    <property type="match status" value="1"/>
</dbReference>
<dbReference type="GO" id="GO:0045121">
    <property type="term" value="C:membrane raft"/>
    <property type="evidence" value="ECO:0007669"/>
    <property type="project" value="TreeGrafter"/>
</dbReference>
<dbReference type="InterPro" id="IPR003599">
    <property type="entry name" value="Ig_sub"/>
</dbReference>
<dbReference type="Pfam" id="PF07686">
    <property type="entry name" value="V-set"/>
    <property type="match status" value="1"/>
</dbReference>
<name>A0A667YRS7_9TELE</name>
<protein>
    <recommendedName>
        <fullName evidence="1">Immunoglobulin domain-containing protein</fullName>
    </recommendedName>
</protein>